<gene>
    <name evidence="1" type="ORF">LP422_08165</name>
</gene>
<name>A0AC61U734_9MICO</name>
<proteinExistence type="predicted"/>
<evidence type="ECO:0000313" key="2">
    <source>
        <dbReference type="Proteomes" id="UP001059663"/>
    </source>
</evidence>
<organism evidence="1 2">
    <name type="scientific">Janibacter limosus</name>
    <dbReference type="NCBI Taxonomy" id="53458"/>
    <lineage>
        <taxon>Bacteria</taxon>
        <taxon>Bacillati</taxon>
        <taxon>Actinomycetota</taxon>
        <taxon>Actinomycetes</taxon>
        <taxon>Micrococcales</taxon>
        <taxon>Intrasporangiaceae</taxon>
        <taxon>Janibacter</taxon>
    </lineage>
</organism>
<reference evidence="1" key="1">
    <citation type="submission" date="2021-11" db="EMBL/GenBank/DDBJ databases">
        <title>Study of the species diversity of bacterial strains isolated from a unique natural object - Shulgan-Tash cave (Bashkiria).</title>
        <authorList>
            <person name="Sazanova A.L."/>
            <person name="Chirak E.R."/>
            <person name="Safronova V.I."/>
        </authorList>
    </citation>
    <scope>NUCLEOTIDE SEQUENCE</scope>
    <source>
        <strain evidence="1">P1</strain>
    </source>
</reference>
<dbReference type="Proteomes" id="UP001059663">
    <property type="component" value="Chromosome"/>
</dbReference>
<accession>A0AC61U734</accession>
<sequence length="505" mass="54450">MRPTRPAAALSALAVGAGLLVGCTDDGAQADCDATAADFARASPSPADDERFDLRGPGWIGGDSTYSVQLPDQRTLWLFSDSFIGEVSRSGRPAPGMAMVHNALVAESDSGRLSTRTAEGPESFFADPSEDSYYWVQDAAVEGDELVVFLSLTRSVGEQGFAWDRNAIARVSLPDLEVTEIIDPGAGQDHVARGAGVMTTPTHTYVYGVEDPEETKHLHLARVSAGNLTDRSRWEYRTADGWSPDVAQSARLTDGVANELSVSRYRDGYLMISSDTSVPFSPKINAWTACSPQGPWRDRQTIYETPESGGGSGQHFTYNAHGHPEISEDGQLLISYNVNTFDFDELTRDPTLYRPRFITLDSGVGQRIRPRTSCFWILPVAVLGSPSTTRTCLGTRKPASLAFAWAMTPASRSGSATLPSGTTTAHTASPHRSSGTPMTVHSATPGAARTTPSTTTEETFSPPDLMMSLRRSVNHTTPASSRCPMSLEWNHPWAKAARLASALFQ</sequence>
<protein>
    <submittedName>
        <fullName evidence="1">DUF4185 domain-containing protein</fullName>
    </submittedName>
</protein>
<evidence type="ECO:0000313" key="1">
    <source>
        <dbReference type="EMBL" id="UUZ45857.1"/>
    </source>
</evidence>
<dbReference type="EMBL" id="CP087977">
    <property type="protein sequence ID" value="UUZ45857.1"/>
    <property type="molecule type" value="Genomic_DNA"/>
</dbReference>